<dbReference type="PANTHER" id="PTHR11879">
    <property type="entry name" value="ASPARTATE AMINOTRANSFERASE"/>
    <property type="match status" value="1"/>
</dbReference>
<evidence type="ECO:0000256" key="6">
    <source>
        <dbReference type="ARBA" id="ARBA00022679"/>
    </source>
</evidence>
<dbReference type="Pfam" id="PF00155">
    <property type="entry name" value="Aminotran_1_2"/>
    <property type="match status" value="1"/>
</dbReference>
<dbReference type="GO" id="GO:0006520">
    <property type="term" value="P:amino acid metabolic process"/>
    <property type="evidence" value="ECO:0007669"/>
    <property type="project" value="InterPro"/>
</dbReference>
<dbReference type="FunFam" id="3.90.1150.10:FF:000001">
    <property type="entry name" value="Aspartate aminotransferase"/>
    <property type="match status" value="1"/>
</dbReference>
<evidence type="ECO:0000256" key="3">
    <source>
        <dbReference type="ARBA" id="ARBA00011738"/>
    </source>
</evidence>
<dbReference type="FunFam" id="3.40.640.10:FF:000066">
    <property type="entry name" value="Aspartate aminotransferase"/>
    <property type="match status" value="1"/>
</dbReference>
<evidence type="ECO:0000256" key="9">
    <source>
        <dbReference type="ARBA" id="ARBA00049185"/>
    </source>
</evidence>
<evidence type="ECO:0000256" key="5">
    <source>
        <dbReference type="ARBA" id="ARBA00022576"/>
    </source>
</evidence>
<dbReference type="NCBIfam" id="NF006719">
    <property type="entry name" value="PRK09257.1"/>
    <property type="match status" value="1"/>
</dbReference>
<evidence type="ECO:0000313" key="11">
    <source>
        <dbReference type="EMBL" id="CAD8076311.1"/>
    </source>
</evidence>
<evidence type="ECO:0000313" key="12">
    <source>
        <dbReference type="Proteomes" id="UP000688137"/>
    </source>
</evidence>
<dbReference type="AlphaFoldDB" id="A0A8S1MDF4"/>
<sequence>MIFHKIIRNIVIIYSKNIIIYNLMTKFGNNIIIIRKFVIINVDINLYQFMQQANQLNSSQQHIFSHLTQAPPDQIFGIMNAYKADTSDKKIDLGVGAYRTDEEKPYVFDVVKKIEQEIINDNTLNKEYLPIEGLPDFNKGCQMLLFGKDNPLIESGRIVTAQCLGGTGALRVGFDFVKRHLVGDVYVSNPTWSNHNQILDRTGLNQVNYPYYDPNTKGFNCSATLDCLSQAKQGSIVLLHVCAHNPTGVDPTETEWLQIADVCKARNLIPFFDCAYQGFASGCIEKDAFAVRKFAELGFQMIVAYSFSKNMGLYNERVGALHIVTPNKEISAIVLSNLKIVIRTLYSCPPAIGGRIASRILCNEKYFKEWIEELNTVTGRIIRMRTLLKNELDKLNVQGNWDHITKQTGFFTFTGLTPEQCDKLTQEHHIYLLRSGRMSMAGITSKNVSQLAEAIKIVVQNECDILLNN</sequence>
<feature type="domain" description="Aminotransferase class I/classII large" evidence="10">
    <location>
        <begin position="89"/>
        <end position="455"/>
    </location>
</feature>
<dbReference type="OMA" id="MQAVSVK"/>
<comment type="subunit">
    <text evidence="3">Homodimer.</text>
</comment>
<dbReference type="InterPro" id="IPR000796">
    <property type="entry name" value="Asp_trans"/>
</dbReference>
<dbReference type="PROSITE" id="PS00105">
    <property type="entry name" value="AA_TRANSFER_CLASS_1"/>
    <property type="match status" value="1"/>
</dbReference>
<protein>
    <recommendedName>
        <fullName evidence="4">aspartate transaminase</fullName>
        <ecNumber evidence="4">2.6.1.1</ecNumber>
    </recommendedName>
    <alternativeName>
        <fullName evidence="8">Transaminase A</fullName>
    </alternativeName>
</protein>
<evidence type="ECO:0000256" key="8">
    <source>
        <dbReference type="ARBA" id="ARBA00030923"/>
    </source>
</evidence>
<comment type="similarity">
    <text evidence="2">Belongs to the class-I pyridoxal-phosphate-dependent aminotransferase family.</text>
</comment>
<dbReference type="GO" id="GO:0004069">
    <property type="term" value="F:L-aspartate:2-oxoglutarate aminotransferase activity"/>
    <property type="evidence" value="ECO:0007669"/>
    <property type="project" value="UniProtKB-EC"/>
</dbReference>
<evidence type="ECO:0000259" key="10">
    <source>
        <dbReference type="Pfam" id="PF00155"/>
    </source>
</evidence>
<keyword evidence="12" id="KW-1185">Reference proteome</keyword>
<evidence type="ECO:0000256" key="1">
    <source>
        <dbReference type="ARBA" id="ARBA00001933"/>
    </source>
</evidence>
<dbReference type="InterPro" id="IPR004838">
    <property type="entry name" value="NHTrfase_class1_PyrdxlP-BS"/>
</dbReference>
<dbReference type="Proteomes" id="UP000688137">
    <property type="component" value="Unassembled WGS sequence"/>
</dbReference>
<comment type="caution">
    <text evidence="11">The sequence shown here is derived from an EMBL/GenBank/DDBJ whole genome shotgun (WGS) entry which is preliminary data.</text>
</comment>
<comment type="cofactor">
    <cofactor evidence="1">
        <name>pyridoxal 5'-phosphate</name>
        <dbReference type="ChEBI" id="CHEBI:597326"/>
    </cofactor>
</comment>
<dbReference type="GO" id="GO:0030170">
    <property type="term" value="F:pyridoxal phosphate binding"/>
    <property type="evidence" value="ECO:0007669"/>
    <property type="project" value="InterPro"/>
</dbReference>
<dbReference type="GO" id="GO:0005739">
    <property type="term" value="C:mitochondrion"/>
    <property type="evidence" value="ECO:0007669"/>
    <property type="project" value="TreeGrafter"/>
</dbReference>
<dbReference type="InterPro" id="IPR004839">
    <property type="entry name" value="Aminotransferase_I/II_large"/>
</dbReference>
<keyword evidence="6" id="KW-0808">Transferase</keyword>
<dbReference type="EMBL" id="CAJJDM010000057">
    <property type="protein sequence ID" value="CAD8076311.1"/>
    <property type="molecule type" value="Genomic_DNA"/>
</dbReference>
<dbReference type="CDD" id="cd00609">
    <property type="entry name" value="AAT_like"/>
    <property type="match status" value="1"/>
</dbReference>
<dbReference type="PANTHER" id="PTHR11879:SF22">
    <property type="entry name" value="ASPARTATE AMINOTRANSFERASE, MITOCHONDRIAL"/>
    <property type="match status" value="1"/>
</dbReference>
<accession>A0A8S1MDF4</accession>
<name>A0A8S1MDF4_PARPR</name>
<evidence type="ECO:0000256" key="7">
    <source>
        <dbReference type="ARBA" id="ARBA00022898"/>
    </source>
</evidence>
<evidence type="ECO:0000256" key="4">
    <source>
        <dbReference type="ARBA" id="ARBA00012753"/>
    </source>
</evidence>
<keyword evidence="7" id="KW-0663">Pyridoxal phosphate</keyword>
<organism evidence="11 12">
    <name type="scientific">Paramecium primaurelia</name>
    <dbReference type="NCBI Taxonomy" id="5886"/>
    <lineage>
        <taxon>Eukaryota</taxon>
        <taxon>Sar</taxon>
        <taxon>Alveolata</taxon>
        <taxon>Ciliophora</taxon>
        <taxon>Intramacronucleata</taxon>
        <taxon>Oligohymenophorea</taxon>
        <taxon>Peniculida</taxon>
        <taxon>Parameciidae</taxon>
        <taxon>Paramecium</taxon>
    </lineage>
</organism>
<reference evidence="11" key="1">
    <citation type="submission" date="2021-01" db="EMBL/GenBank/DDBJ databases">
        <authorList>
            <consortium name="Genoscope - CEA"/>
            <person name="William W."/>
        </authorList>
    </citation>
    <scope>NUCLEOTIDE SEQUENCE</scope>
</reference>
<dbReference type="EC" id="2.6.1.1" evidence="4"/>
<gene>
    <name evidence="11" type="ORF">PPRIM_AZ9-3.1.T0560043</name>
</gene>
<comment type="catalytic activity">
    <reaction evidence="9">
        <text>L-aspartate + 2-oxoglutarate = oxaloacetate + L-glutamate</text>
        <dbReference type="Rhea" id="RHEA:21824"/>
        <dbReference type="ChEBI" id="CHEBI:16452"/>
        <dbReference type="ChEBI" id="CHEBI:16810"/>
        <dbReference type="ChEBI" id="CHEBI:29985"/>
        <dbReference type="ChEBI" id="CHEBI:29991"/>
        <dbReference type="EC" id="2.6.1.1"/>
    </reaction>
</comment>
<evidence type="ECO:0000256" key="2">
    <source>
        <dbReference type="ARBA" id="ARBA00007441"/>
    </source>
</evidence>
<keyword evidence="5" id="KW-0032">Aminotransferase</keyword>
<proteinExistence type="inferred from homology"/>